<proteinExistence type="predicted"/>
<name>A0ABQ3BN71_9GAMM</name>
<comment type="caution">
    <text evidence="2">The sequence shown here is derived from an EMBL/GenBank/DDBJ whole genome shotgun (WGS) entry which is preliminary data.</text>
</comment>
<protein>
    <recommendedName>
        <fullName evidence="4">Intracellular septation protein A</fullName>
    </recommendedName>
</protein>
<feature type="transmembrane region" description="Helical" evidence="1">
    <location>
        <begin position="170"/>
        <end position="188"/>
    </location>
</feature>
<feature type="transmembrane region" description="Helical" evidence="1">
    <location>
        <begin position="20"/>
        <end position="42"/>
    </location>
</feature>
<evidence type="ECO:0000313" key="3">
    <source>
        <dbReference type="Proteomes" id="UP000643403"/>
    </source>
</evidence>
<organism evidence="2 3">
    <name type="scientific">Cognatilysobacter xinjiangensis</name>
    <dbReference type="NCBI Taxonomy" id="546892"/>
    <lineage>
        <taxon>Bacteria</taxon>
        <taxon>Pseudomonadati</taxon>
        <taxon>Pseudomonadota</taxon>
        <taxon>Gammaproteobacteria</taxon>
        <taxon>Lysobacterales</taxon>
        <taxon>Lysobacteraceae</taxon>
        <taxon>Cognatilysobacter</taxon>
    </lineage>
</organism>
<keyword evidence="1" id="KW-0472">Membrane</keyword>
<dbReference type="EMBL" id="BMXY01000001">
    <property type="protein sequence ID" value="GGZ52264.1"/>
    <property type="molecule type" value="Genomic_DNA"/>
</dbReference>
<keyword evidence="3" id="KW-1185">Reference proteome</keyword>
<accession>A0ABQ3BN71</accession>
<gene>
    <name evidence="2" type="ORF">GCM10008101_01660</name>
</gene>
<evidence type="ECO:0008006" key="4">
    <source>
        <dbReference type="Google" id="ProtNLM"/>
    </source>
</evidence>
<reference evidence="3" key="1">
    <citation type="journal article" date="2019" name="Int. J. Syst. Evol. Microbiol.">
        <title>The Global Catalogue of Microorganisms (GCM) 10K type strain sequencing project: providing services to taxonomists for standard genome sequencing and annotation.</title>
        <authorList>
            <consortium name="The Broad Institute Genomics Platform"/>
            <consortium name="The Broad Institute Genome Sequencing Center for Infectious Disease"/>
            <person name="Wu L."/>
            <person name="Ma J."/>
        </authorList>
    </citation>
    <scope>NUCLEOTIDE SEQUENCE [LARGE SCALE GENOMIC DNA]</scope>
    <source>
        <strain evidence="3">KCTC 22558</strain>
    </source>
</reference>
<evidence type="ECO:0000256" key="1">
    <source>
        <dbReference type="SAM" id="Phobius"/>
    </source>
</evidence>
<keyword evidence="1" id="KW-0812">Transmembrane</keyword>
<dbReference type="RefSeq" id="WP_189446442.1">
    <property type="nucleotide sequence ID" value="NZ_BMXY01000001.1"/>
</dbReference>
<feature type="transmembrane region" description="Helical" evidence="1">
    <location>
        <begin position="74"/>
        <end position="94"/>
    </location>
</feature>
<keyword evidence="1" id="KW-1133">Transmembrane helix</keyword>
<evidence type="ECO:0000313" key="2">
    <source>
        <dbReference type="EMBL" id="GGZ52264.1"/>
    </source>
</evidence>
<feature type="transmembrane region" description="Helical" evidence="1">
    <location>
        <begin position="134"/>
        <end position="155"/>
    </location>
</feature>
<sequence>MVSASPDTDTKPRPARGFVVFKWCVYALLALDVLLFGLYGRATELLDTAAWVVLVLLFEWETGGWGLPARARPLLHGVRALAAIGVVVAVVGYAMEREWLDFANEATWLGVVALLEVDLRLPSRFKRAHRLRRYAAGALYLALGGFLVTWLLGGIAGDDPRAAWLDTWDAALWLVAFWVIELNVFGWGSKAQDRR</sequence>
<dbReference type="Proteomes" id="UP000643403">
    <property type="component" value="Unassembled WGS sequence"/>
</dbReference>